<reference evidence="2 4" key="1">
    <citation type="journal article" date="2019" name="Nat. Ecol. Evol.">
        <title>Megaphylogeny resolves global patterns of mushroom evolution.</title>
        <authorList>
            <person name="Varga T."/>
            <person name="Krizsan K."/>
            <person name="Foldi C."/>
            <person name="Dima B."/>
            <person name="Sanchez-Garcia M."/>
            <person name="Sanchez-Ramirez S."/>
            <person name="Szollosi G.J."/>
            <person name="Szarkandi J.G."/>
            <person name="Papp V."/>
            <person name="Albert L."/>
            <person name="Andreopoulos W."/>
            <person name="Angelini C."/>
            <person name="Antonin V."/>
            <person name="Barry K.W."/>
            <person name="Bougher N.L."/>
            <person name="Buchanan P."/>
            <person name="Buyck B."/>
            <person name="Bense V."/>
            <person name="Catcheside P."/>
            <person name="Chovatia M."/>
            <person name="Cooper J."/>
            <person name="Damon W."/>
            <person name="Desjardin D."/>
            <person name="Finy P."/>
            <person name="Geml J."/>
            <person name="Haridas S."/>
            <person name="Hughes K."/>
            <person name="Justo A."/>
            <person name="Karasinski D."/>
            <person name="Kautmanova I."/>
            <person name="Kiss B."/>
            <person name="Kocsube S."/>
            <person name="Kotiranta H."/>
            <person name="LaButti K.M."/>
            <person name="Lechner B.E."/>
            <person name="Liimatainen K."/>
            <person name="Lipzen A."/>
            <person name="Lukacs Z."/>
            <person name="Mihaltcheva S."/>
            <person name="Morgado L.N."/>
            <person name="Niskanen T."/>
            <person name="Noordeloos M.E."/>
            <person name="Ohm R.A."/>
            <person name="Ortiz-Santana B."/>
            <person name="Ovrebo C."/>
            <person name="Racz N."/>
            <person name="Riley R."/>
            <person name="Savchenko A."/>
            <person name="Shiryaev A."/>
            <person name="Soop K."/>
            <person name="Spirin V."/>
            <person name="Szebenyi C."/>
            <person name="Tomsovsky M."/>
            <person name="Tulloss R.E."/>
            <person name="Uehling J."/>
            <person name="Grigoriev I.V."/>
            <person name="Vagvolgyi C."/>
            <person name="Papp T."/>
            <person name="Martin F.M."/>
            <person name="Miettinen O."/>
            <person name="Hibbett D.S."/>
            <person name="Nagy L.G."/>
        </authorList>
    </citation>
    <scope>NUCLEOTIDE SEQUENCE [LARGE SCALE GENOMIC DNA]</scope>
    <source>
        <strain evidence="2 4">CBS 962.96</strain>
    </source>
</reference>
<gene>
    <name evidence="2" type="ORF">K435DRAFT_572125</name>
    <name evidence="3" type="ORF">K435DRAFT_599138</name>
</gene>
<accession>A0A4S8LIH5</accession>
<feature type="region of interest" description="Disordered" evidence="1">
    <location>
        <begin position="179"/>
        <end position="199"/>
    </location>
</feature>
<proteinExistence type="predicted"/>
<dbReference type="AlphaFoldDB" id="A0A4S8LIH5"/>
<protein>
    <submittedName>
        <fullName evidence="2">Uncharacterized protein</fullName>
    </submittedName>
</protein>
<dbReference type="OrthoDB" id="3068303at2759"/>
<feature type="non-terminal residue" evidence="2">
    <location>
        <position position="199"/>
    </location>
</feature>
<feature type="non-terminal residue" evidence="2">
    <location>
        <position position="1"/>
    </location>
</feature>
<evidence type="ECO:0000256" key="1">
    <source>
        <dbReference type="SAM" id="MobiDB-lite"/>
    </source>
</evidence>
<evidence type="ECO:0000313" key="3">
    <source>
        <dbReference type="EMBL" id="THV02916.1"/>
    </source>
</evidence>
<keyword evidence="4" id="KW-1185">Reference proteome</keyword>
<organism evidence="2 4">
    <name type="scientific">Dendrothele bispora (strain CBS 962.96)</name>
    <dbReference type="NCBI Taxonomy" id="1314807"/>
    <lineage>
        <taxon>Eukaryota</taxon>
        <taxon>Fungi</taxon>
        <taxon>Dikarya</taxon>
        <taxon>Basidiomycota</taxon>
        <taxon>Agaricomycotina</taxon>
        <taxon>Agaricomycetes</taxon>
        <taxon>Agaricomycetidae</taxon>
        <taxon>Agaricales</taxon>
        <taxon>Agaricales incertae sedis</taxon>
        <taxon>Dendrothele</taxon>
    </lineage>
</organism>
<sequence length="199" mass="21404">NADEVFGTADCLISQEAPFVHVANFSSLPVTIQKGNVLGYLMDPNSQLDKPSQLSPDQLAKVTQYASLVKTLISSQPLQTPATRAIQSHSNVSSKAQRNLHGKDDVAATPLLEGGPKTGEVSIEEVSTDRLLSEVSISSDLSEDQKEQLEKVILRNAVAFGLDRQLGSYDEKVDIELKPGSQPVSLPPFPASPANREVI</sequence>
<evidence type="ECO:0000313" key="2">
    <source>
        <dbReference type="EMBL" id="THU88844.1"/>
    </source>
</evidence>
<evidence type="ECO:0000313" key="4">
    <source>
        <dbReference type="Proteomes" id="UP000297245"/>
    </source>
</evidence>
<dbReference type="Proteomes" id="UP000297245">
    <property type="component" value="Unassembled WGS sequence"/>
</dbReference>
<name>A0A4S8LIH5_DENBC</name>
<dbReference type="EMBL" id="ML179072">
    <property type="protein sequence ID" value="THV02916.1"/>
    <property type="molecule type" value="Genomic_DNA"/>
</dbReference>
<dbReference type="EMBL" id="ML179393">
    <property type="protein sequence ID" value="THU88844.1"/>
    <property type="molecule type" value="Genomic_DNA"/>
</dbReference>